<evidence type="ECO:0008006" key="8">
    <source>
        <dbReference type="Google" id="ProtNLM"/>
    </source>
</evidence>
<keyword evidence="1" id="KW-1003">Cell membrane</keyword>
<comment type="caution">
    <text evidence="6">The sequence shown here is derived from an EMBL/GenBank/DDBJ whole genome shotgun (WGS) entry which is preliminary data.</text>
</comment>
<evidence type="ECO:0000256" key="2">
    <source>
        <dbReference type="ARBA" id="ARBA00022692"/>
    </source>
</evidence>
<evidence type="ECO:0000256" key="1">
    <source>
        <dbReference type="ARBA" id="ARBA00022475"/>
    </source>
</evidence>
<dbReference type="Pfam" id="PF02659">
    <property type="entry name" value="Mntp"/>
    <property type="match status" value="1"/>
</dbReference>
<protein>
    <recommendedName>
        <fullName evidence="8">Manganese efflux pump MntP</fullName>
    </recommendedName>
</protein>
<dbReference type="PANTHER" id="PTHR35529:SF1">
    <property type="entry name" value="MANGANESE EFFLUX PUMP MNTP-RELATED"/>
    <property type="match status" value="1"/>
</dbReference>
<evidence type="ECO:0000313" key="6">
    <source>
        <dbReference type="EMBL" id="MPQ44048.1"/>
    </source>
</evidence>
<keyword evidence="4 5" id="KW-0472">Membrane</keyword>
<feature type="transmembrane region" description="Helical" evidence="5">
    <location>
        <begin position="6"/>
        <end position="24"/>
    </location>
</feature>
<proteinExistence type="predicted"/>
<feature type="transmembrane region" description="Helical" evidence="5">
    <location>
        <begin position="102"/>
        <end position="123"/>
    </location>
</feature>
<dbReference type="Proteomes" id="UP000430345">
    <property type="component" value="Unassembled WGS sequence"/>
</dbReference>
<dbReference type="PANTHER" id="PTHR35529">
    <property type="entry name" value="MANGANESE EFFLUX PUMP MNTP-RELATED"/>
    <property type="match status" value="1"/>
</dbReference>
<name>A0A6I1MNJ3_9CLOT</name>
<feature type="transmembrane region" description="Helical" evidence="5">
    <location>
        <begin position="62"/>
        <end position="81"/>
    </location>
</feature>
<sequence>MGIESIMLIGLALAMDASAIALSIGINPSVSKKGKVMFALSFAFFQCILSFIGAYGGIVFETYVATIPNIIGGMIISFVGVMMIKEGMENKEESILDKFKMYIILGISVSIDALVIGFTALSYTNDMSILFTNSLIIGIITLILSSFAFVFSKLVKKIKFIAKYADYIGGIILFLFGLKMMFI</sequence>
<dbReference type="RefSeq" id="WP_152890178.1">
    <property type="nucleotide sequence ID" value="NZ_WHJC01000140.1"/>
</dbReference>
<feature type="transmembrane region" description="Helical" evidence="5">
    <location>
        <begin position="129"/>
        <end position="152"/>
    </location>
</feature>
<keyword evidence="7" id="KW-1185">Reference proteome</keyword>
<feature type="transmembrane region" description="Helical" evidence="5">
    <location>
        <begin position="164"/>
        <end position="182"/>
    </location>
</feature>
<feature type="transmembrane region" description="Helical" evidence="5">
    <location>
        <begin position="36"/>
        <end position="56"/>
    </location>
</feature>
<evidence type="ECO:0000256" key="4">
    <source>
        <dbReference type="ARBA" id="ARBA00023136"/>
    </source>
</evidence>
<dbReference type="OrthoDB" id="1679700at2"/>
<evidence type="ECO:0000313" key="7">
    <source>
        <dbReference type="Proteomes" id="UP000430345"/>
    </source>
</evidence>
<accession>A0A6I1MNJ3</accession>
<keyword evidence="3 5" id="KW-1133">Transmembrane helix</keyword>
<dbReference type="InterPro" id="IPR003810">
    <property type="entry name" value="Mntp/YtaF"/>
</dbReference>
<dbReference type="AlphaFoldDB" id="A0A6I1MNJ3"/>
<dbReference type="EMBL" id="WHJC01000140">
    <property type="protein sequence ID" value="MPQ44048.1"/>
    <property type="molecule type" value="Genomic_DNA"/>
</dbReference>
<evidence type="ECO:0000256" key="3">
    <source>
        <dbReference type="ARBA" id="ARBA00022989"/>
    </source>
</evidence>
<evidence type="ECO:0000256" key="5">
    <source>
        <dbReference type="SAM" id="Phobius"/>
    </source>
</evidence>
<gene>
    <name evidence="6" type="ORF">GBZ86_09770</name>
</gene>
<organism evidence="6 7">
    <name type="scientific">Clostridium tarantellae</name>
    <dbReference type="NCBI Taxonomy" id="39493"/>
    <lineage>
        <taxon>Bacteria</taxon>
        <taxon>Bacillati</taxon>
        <taxon>Bacillota</taxon>
        <taxon>Clostridia</taxon>
        <taxon>Eubacteriales</taxon>
        <taxon>Clostridiaceae</taxon>
        <taxon>Clostridium</taxon>
    </lineage>
</organism>
<reference evidence="6 7" key="1">
    <citation type="submission" date="2019-10" db="EMBL/GenBank/DDBJ databases">
        <title>The Genome Sequence of Clostridium tarantellae Isolated from Fish Brain.</title>
        <authorList>
            <person name="Bano L."/>
            <person name="Kiel M."/>
            <person name="Sales G."/>
            <person name="Doxey A.C."/>
            <person name="Mansfield M.J."/>
            <person name="Schiavone M."/>
            <person name="Rossetto O."/>
            <person name="Pirazzini M."/>
            <person name="Dobrindt U."/>
            <person name="Montecucco C."/>
        </authorList>
    </citation>
    <scope>NUCLEOTIDE SEQUENCE [LARGE SCALE GENOMIC DNA]</scope>
    <source>
        <strain evidence="6 7">DSM 3997</strain>
    </source>
</reference>
<keyword evidence="2 5" id="KW-0812">Transmembrane</keyword>